<evidence type="ECO:0000259" key="11">
    <source>
        <dbReference type="PROSITE" id="PS50879"/>
    </source>
</evidence>
<dbReference type="InterPro" id="IPR009027">
    <property type="entry name" value="Ribosomal_bL9/RNase_H1_N"/>
</dbReference>
<dbReference type="AlphaFoldDB" id="A0A0G4GC03"/>
<comment type="catalytic activity">
    <reaction evidence="1">
        <text>Endonucleolytic cleavage to 5'-phosphomonoester.</text>
        <dbReference type="EC" id="3.1.26.4"/>
    </reaction>
</comment>
<keyword evidence="7" id="KW-0255">Endonuclease</keyword>
<dbReference type="GO" id="GO:0004523">
    <property type="term" value="F:RNA-DNA hybrid ribonuclease activity"/>
    <property type="evidence" value="ECO:0007669"/>
    <property type="project" value="UniProtKB-EC"/>
</dbReference>
<reference evidence="12" key="1">
    <citation type="submission" date="2014-11" db="EMBL/GenBank/DDBJ databases">
        <authorList>
            <person name="Otto D Thomas"/>
            <person name="Naeem Raeece"/>
        </authorList>
    </citation>
    <scope>NUCLEOTIDE SEQUENCE</scope>
</reference>
<dbReference type="InterPro" id="IPR012337">
    <property type="entry name" value="RNaseH-like_sf"/>
</dbReference>
<dbReference type="PANTHER" id="PTHR10642:SF26">
    <property type="entry name" value="RIBONUCLEASE H1"/>
    <property type="match status" value="1"/>
</dbReference>
<dbReference type="GO" id="GO:0043137">
    <property type="term" value="P:DNA replication, removal of RNA primer"/>
    <property type="evidence" value="ECO:0007669"/>
    <property type="project" value="TreeGrafter"/>
</dbReference>
<dbReference type="GO" id="GO:0046872">
    <property type="term" value="F:metal ion binding"/>
    <property type="evidence" value="ECO:0007669"/>
    <property type="project" value="UniProtKB-KW"/>
</dbReference>
<evidence type="ECO:0000256" key="4">
    <source>
        <dbReference type="ARBA" id="ARBA00012180"/>
    </source>
</evidence>
<dbReference type="PROSITE" id="PS50879">
    <property type="entry name" value="RNASE_H_1"/>
    <property type="match status" value="1"/>
</dbReference>
<dbReference type="InterPro" id="IPR002156">
    <property type="entry name" value="RNaseH_domain"/>
</dbReference>
<evidence type="ECO:0000256" key="8">
    <source>
        <dbReference type="ARBA" id="ARBA00022801"/>
    </source>
</evidence>
<dbReference type="SUPFAM" id="SSF55658">
    <property type="entry name" value="L9 N-domain-like"/>
    <property type="match status" value="1"/>
</dbReference>
<dbReference type="CDD" id="cd09280">
    <property type="entry name" value="RNase_HI_eukaryote_like"/>
    <property type="match status" value="1"/>
</dbReference>
<evidence type="ECO:0000256" key="7">
    <source>
        <dbReference type="ARBA" id="ARBA00022759"/>
    </source>
</evidence>
<evidence type="ECO:0000256" key="5">
    <source>
        <dbReference type="ARBA" id="ARBA00022722"/>
    </source>
</evidence>
<dbReference type="VEuPathDB" id="CryptoDB:Cvel_4482"/>
<dbReference type="EMBL" id="CDMZ01001070">
    <property type="protein sequence ID" value="CEM26640.1"/>
    <property type="molecule type" value="Genomic_DNA"/>
</dbReference>
<dbReference type="EC" id="3.1.26.4" evidence="4"/>
<dbReference type="InterPro" id="IPR050092">
    <property type="entry name" value="RNase_H"/>
</dbReference>
<evidence type="ECO:0000256" key="10">
    <source>
        <dbReference type="SAM" id="MobiDB-lite"/>
    </source>
</evidence>
<proteinExistence type="inferred from homology"/>
<evidence type="ECO:0000256" key="6">
    <source>
        <dbReference type="ARBA" id="ARBA00022723"/>
    </source>
</evidence>
<dbReference type="InterPro" id="IPR037056">
    <property type="entry name" value="RNase_H1_N_sf"/>
</dbReference>
<evidence type="ECO:0000256" key="1">
    <source>
        <dbReference type="ARBA" id="ARBA00000077"/>
    </source>
</evidence>
<feature type="region of interest" description="Disordered" evidence="10">
    <location>
        <begin position="185"/>
        <end position="252"/>
    </location>
</feature>
<keyword evidence="6" id="KW-0479">Metal-binding</keyword>
<dbReference type="InterPro" id="IPR011320">
    <property type="entry name" value="RNase_H1_N"/>
</dbReference>
<keyword evidence="5" id="KW-0540">Nuclease</keyword>
<dbReference type="SUPFAM" id="SSF53098">
    <property type="entry name" value="Ribonuclease H-like"/>
    <property type="match status" value="1"/>
</dbReference>
<dbReference type="FunFam" id="3.40.970.10:FF:000001">
    <property type="entry name" value="Ribonuclease H1"/>
    <property type="match status" value="1"/>
</dbReference>
<dbReference type="InterPro" id="IPR036397">
    <property type="entry name" value="RNaseH_sf"/>
</dbReference>
<feature type="compositionally biased region" description="Basic and acidic residues" evidence="10">
    <location>
        <begin position="227"/>
        <end position="239"/>
    </location>
</feature>
<comment type="cofactor">
    <cofactor evidence="2">
        <name>Mg(2+)</name>
        <dbReference type="ChEBI" id="CHEBI:18420"/>
    </cofactor>
</comment>
<name>A0A0G4GC03_9ALVE</name>
<evidence type="ECO:0000256" key="9">
    <source>
        <dbReference type="ARBA" id="ARBA00022842"/>
    </source>
</evidence>
<protein>
    <recommendedName>
        <fullName evidence="4">ribonuclease H</fullName>
        <ecNumber evidence="4">3.1.26.4</ecNumber>
    </recommendedName>
</protein>
<comment type="similarity">
    <text evidence="3">Belongs to the RNase H family.</text>
</comment>
<keyword evidence="8" id="KW-0378">Hydrolase</keyword>
<dbReference type="Gene3D" id="3.40.970.10">
    <property type="entry name" value="Ribonuclease H1, N-terminal domain"/>
    <property type="match status" value="1"/>
</dbReference>
<organism evidence="12">
    <name type="scientific">Chromera velia CCMP2878</name>
    <dbReference type="NCBI Taxonomy" id="1169474"/>
    <lineage>
        <taxon>Eukaryota</taxon>
        <taxon>Sar</taxon>
        <taxon>Alveolata</taxon>
        <taxon>Colpodellida</taxon>
        <taxon>Chromeraceae</taxon>
        <taxon>Chromera</taxon>
    </lineage>
</organism>
<dbReference type="GO" id="GO:0003676">
    <property type="term" value="F:nucleic acid binding"/>
    <property type="evidence" value="ECO:0007669"/>
    <property type="project" value="InterPro"/>
</dbReference>
<dbReference type="Gene3D" id="3.30.420.10">
    <property type="entry name" value="Ribonuclease H-like superfamily/Ribonuclease H"/>
    <property type="match status" value="1"/>
</dbReference>
<dbReference type="Pfam" id="PF00075">
    <property type="entry name" value="RNase_H"/>
    <property type="match status" value="1"/>
</dbReference>
<evidence type="ECO:0000313" key="12">
    <source>
        <dbReference type="EMBL" id="CEM26640.1"/>
    </source>
</evidence>
<feature type="domain" description="RNase H type-1" evidence="11">
    <location>
        <begin position="233"/>
        <end position="384"/>
    </location>
</feature>
<keyword evidence="9" id="KW-0460">Magnesium</keyword>
<evidence type="ECO:0000256" key="3">
    <source>
        <dbReference type="ARBA" id="ARBA00005300"/>
    </source>
</evidence>
<evidence type="ECO:0000256" key="2">
    <source>
        <dbReference type="ARBA" id="ARBA00001946"/>
    </source>
</evidence>
<gene>
    <name evidence="12" type="ORF">Cvel_4482</name>
</gene>
<dbReference type="PANTHER" id="PTHR10642">
    <property type="entry name" value="RIBONUCLEASE H1"/>
    <property type="match status" value="1"/>
</dbReference>
<feature type="compositionally biased region" description="Polar residues" evidence="10">
    <location>
        <begin position="207"/>
        <end position="219"/>
    </location>
</feature>
<dbReference type="Pfam" id="PF01693">
    <property type="entry name" value="Cauli_VI"/>
    <property type="match status" value="1"/>
</dbReference>
<accession>A0A0G4GC03</accession>
<sequence>MKGLMGQGGGVGWSWTEGWISRAVKGRCILLKKGRCILLKKDRCILLKREWTRTTAGGISMVVLMPGVVGARRQGTAGRRTGIAIDGRGYRHRGIFESVKYRGGVDSFATCITSSMPPKKFYAVRIGRVPGVYSTWEECEKQVKGFSDCSHKSFRTEAEAWSFVNEGQGGSAAAGSFLASASSAPHGASQAAKSQSEETAVKKRKNQTTNTQAASDSAQPPSPKKKKETEIVPRRERLVYTDGASKNNGRPDAAAGYGVYWGDGDPHNVSARLRGSEQTNNRAELTAIVEALRQSKALYPEDRIILRTDSQYSMKCVTEWMPKWVRNGFMTAMGHPVKNQDLIMQLHALMQERGEERLDLQWVKGHSSEEGNEAADSLADAGCFLPLPSYRERHF</sequence>